<feature type="coiled-coil region" evidence="1">
    <location>
        <begin position="182"/>
        <end position="209"/>
    </location>
</feature>
<organism evidence="5 6">
    <name type="scientific">Williamsia marianensis</name>
    <dbReference type="NCBI Taxonomy" id="85044"/>
    <lineage>
        <taxon>Bacteria</taxon>
        <taxon>Bacillati</taxon>
        <taxon>Actinomycetota</taxon>
        <taxon>Actinomycetes</taxon>
        <taxon>Mycobacteriales</taxon>
        <taxon>Nocardiaceae</taxon>
        <taxon>Williamsia</taxon>
    </lineage>
</organism>
<evidence type="ECO:0000256" key="3">
    <source>
        <dbReference type="SAM" id="Phobius"/>
    </source>
</evidence>
<accession>A0A2G3PSF4</accession>
<sequence>MGDRRDRRGGKGFGDESDERFQSVPSSASEAIDEDSIPVNLGAVRADDEFIDALVSQRGVPAHTPVDHELAALLSNWRAEVSAAPMPASPTLEEVEAGITAQRRTATRRRSLTVARYTAGAAAACAIVFGGLSVVAHDASPGDPLWGVKEAMFGADASATLAAGDVETDLDHAVDLLSTGDKSAAQTLLNRAESQLADVTDADRRAELQAKIDQLRGLLTAVLPTITLPTTVTIPPLETQLPQLQLPPVTITETQQTVTVIPSETTSVSTPPPTTDETVTSEPPVTPTTTSTTTSVPLPPPG</sequence>
<dbReference type="RefSeq" id="WP_099381870.1">
    <property type="nucleotide sequence ID" value="NZ_PEBD01000004.1"/>
</dbReference>
<comment type="caution">
    <text evidence="5">The sequence shown here is derived from an EMBL/GenBank/DDBJ whole genome shotgun (WGS) entry which is preliminary data.</text>
</comment>
<dbReference type="Gene3D" id="6.10.250.1300">
    <property type="match status" value="1"/>
</dbReference>
<name>A0A2G3PSF4_WILMA</name>
<dbReference type="InterPro" id="IPR031928">
    <property type="entry name" value="RsdA_SigD-bd"/>
</dbReference>
<dbReference type="EMBL" id="PEBD01000004">
    <property type="protein sequence ID" value="PHV68779.1"/>
    <property type="molecule type" value="Genomic_DNA"/>
</dbReference>
<gene>
    <name evidence="5" type="ORF">CSW57_06345</name>
</gene>
<feature type="compositionally biased region" description="Low complexity" evidence="2">
    <location>
        <begin position="261"/>
        <end position="296"/>
    </location>
</feature>
<proteinExistence type="predicted"/>
<keyword evidence="3" id="KW-1133">Transmembrane helix</keyword>
<dbReference type="Proteomes" id="UP000225108">
    <property type="component" value="Unassembled WGS sequence"/>
</dbReference>
<keyword evidence="3" id="KW-0812">Transmembrane</keyword>
<feature type="region of interest" description="Disordered" evidence="2">
    <location>
        <begin position="1"/>
        <end position="35"/>
    </location>
</feature>
<evidence type="ECO:0000256" key="1">
    <source>
        <dbReference type="SAM" id="Coils"/>
    </source>
</evidence>
<dbReference type="Pfam" id="PF16751">
    <property type="entry name" value="RsdA_SigD_bd"/>
    <property type="match status" value="1"/>
</dbReference>
<reference evidence="5 6" key="1">
    <citation type="submission" date="2017-10" db="EMBL/GenBank/DDBJ databases">
        <title>The draft genome sequence of Williamsia sp. BULT 1.1 isolated from the semi-arid grassland soils from South Africa.</title>
        <authorList>
            <person name="Kabwe M.H."/>
            <person name="Govender N."/>
            <person name="Mutseka Lunga P."/>
            <person name="Vikram S."/>
            <person name="Makhalanyane T.P."/>
        </authorList>
    </citation>
    <scope>NUCLEOTIDE SEQUENCE [LARGE SCALE GENOMIC DNA]</scope>
    <source>
        <strain evidence="5 6">BULT 1.1</strain>
    </source>
</reference>
<keyword evidence="1" id="KW-0175">Coiled coil</keyword>
<keyword evidence="3" id="KW-0472">Membrane</keyword>
<feature type="region of interest" description="Disordered" evidence="2">
    <location>
        <begin position="261"/>
        <end position="302"/>
    </location>
</feature>
<dbReference type="AlphaFoldDB" id="A0A2G3PSF4"/>
<feature type="transmembrane region" description="Helical" evidence="3">
    <location>
        <begin position="114"/>
        <end position="135"/>
    </location>
</feature>
<evidence type="ECO:0000313" key="6">
    <source>
        <dbReference type="Proteomes" id="UP000225108"/>
    </source>
</evidence>
<protein>
    <recommendedName>
        <fullName evidence="4">Anti-sigma-D factor RsdA sigma factor binding region domain-containing protein</fullName>
    </recommendedName>
</protein>
<evidence type="ECO:0000256" key="2">
    <source>
        <dbReference type="SAM" id="MobiDB-lite"/>
    </source>
</evidence>
<feature type="domain" description="Anti-sigma-D factor RsdA sigma factor binding region" evidence="4">
    <location>
        <begin position="41"/>
        <end position="85"/>
    </location>
</feature>
<evidence type="ECO:0000259" key="4">
    <source>
        <dbReference type="Pfam" id="PF16751"/>
    </source>
</evidence>
<evidence type="ECO:0000313" key="5">
    <source>
        <dbReference type="EMBL" id="PHV68779.1"/>
    </source>
</evidence>